<keyword evidence="2" id="KW-1133">Transmembrane helix</keyword>
<evidence type="ECO:0000313" key="4">
    <source>
        <dbReference type="EMBL" id="AOX17421.1"/>
    </source>
</evidence>
<dbReference type="OrthoDB" id="9791432at2"/>
<dbReference type="Pfam" id="PF03448">
    <property type="entry name" value="MgtE_N"/>
    <property type="match status" value="1"/>
</dbReference>
<feature type="compositionally biased region" description="Polar residues" evidence="1">
    <location>
        <begin position="63"/>
        <end position="72"/>
    </location>
</feature>
<evidence type="ECO:0000256" key="2">
    <source>
        <dbReference type="SAM" id="Phobius"/>
    </source>
</evidence>
<keyword evidence="5" id="KW-1185">Reference proteome</keyword>
<proteinExistence type="predicted"/>
<feature type="transmembrane region" description="Helical" evidence="2">
    <location>
        <begin position="20"/>
        <end position="38"/>
    </location>
</feature>
<accession>A0A1D8UUU4</accession>
<organism evidence="4 5">
    <name type="scientific">Kozakia baliensis</name>
    <dbReference type="NCBI Taxonomy" id="153496"/>
    <lineage>
        <taxon>Bacteria</taxon>
        <taxon>Pseudomonadati</taxon>
        <taxon>Pseudomonadota</taxon>
        <taxon>Alphaproteobacteria</taxon>
        <taxon>Acetobacterales</taxon>
        <taxon>Acetobacteraceae</taxon>
        <taxon>Kozakia</taxon>
    </lineage>
</organism>
<reference evidence="4 5" key="1">
    <citation type="journal article" date="2016" name="Microb. Cell Fact.">
        <title>Dissection of exopolysaccharide biosynthesis in Kozakia baliensis.</title>
        <authorList>
            <person name="Brandt J.U."/>
            <person name="Jakob F."/>
            <person name="Behr J."/>
            <person name="Geissler A.J."/>
            <person name="Vogel R.F."/>
        </authorList>
    </citation>
    <scope>NUCLEOTIDE SEQUENCE [LARGE SCALE GENOMIC DNA]</scope>
    <source>
        <strain evidence="4 5">DSM 14400</strain>
    </source>
</reference>
<keyword evidence="2" id="KW-0812">Transmembrane</keyword>
<evidence type="ECO:0000256" key="1">
    <source>
        <dbReference type="SAM" id="MobiDB-lite"/>
    </source>
</evidence>
<dbReference type="eggNOG" id="COG3334">
    <property type="taxonomic scope" value="Bacteria"/>
</dbReference>
<dbReference type="STRING" id="153496.A0U89_10035"/>
<dbReference type="AlphaFoldDB" id="A0A1D8UUU4"/>
<protein>
    <recommendedName>
        <fullName evidence="3">Magnesium transporter MgtE intracellular domain-containing protein</fullName>
    </recommendedName>
</protein>
<dbReference type="KEGG" id="kba:A0U89_10035"/>
<evidence type="ECO:0000313" key="5">
    <source>
        <dbReference type="Proteomes" id="UP000179145"/>
    </source>
</evidence>
<dbReference type="EMBL" id="CP014674">
    <property type="protein sequence ID" value="AOX17421.1"/>
    <property type="molecule type" value="Genomic_DNA"/>
</dbReference>
<sequence length="231" mass="25184">MFELSWPRPTLARLVPATTGMMAIIFFVKTYAIASALLNPSAHQVEQDNKSLFIKEAYAAPQKNTSQNTSLNSDDRCRHDAACGGQSAAPETSSDNTEQHSLMEEIEARSHELDIQAKTLSERKHTLDAALQALQQHSSGSTAHIVTERGMTLSAEDATRLVSIYEAMKPADAATIFNILDLHVCVALLERMSPRKASAIMEAMSPQRAILATQMLAGRRPQLIPGNRDAG</sequence>
<feature type="region of interest" description="Disordered" evidence="1">
    <location>
        <begin position="63"/>
        <end position="100"/>
    </location>
</feature>
<keyword evidence="2" id="KW-0472">Membrane</keyword>
<feature type="domain" description="Magnesium transporter MgtE intracellular" evidence="3">
    <location>
        <begin position="156"/>
        <end position="216"/>
    </location>
</feature>
<gene>
    <name evidence="4" type="ORF">A0U89_10035</name>
</gene>
<evidence type="ECO:0000259" key="3">
    <source>
        <dbReference type="Pfam" id="PF03448"/>
    </source>
</evidence>
<dbReference type="Proteomes" id="UP000179145">
    <property type="component" value="Chromosome"/>
</dbReference>
<dbReference type="SUPFAM" id="SSF158791">
    <property type="entry name" value="MgtE N-terminal domain-like"/>
    <property type="match status" value="1"/>
</dbReference>
<dbReference type="RefSeq" id="WP_070403021.1">
    <property type="nucleotide sequence ID" value="NZ_CP014674.1"/>
</dbReference>
<name>A0A1D8UUU4_9PROT</name>
<dbReference type="InterPro" id="IPR006668">
    <property type="entry name" value="Mg_transptr_MgtE_intracell_dom"/>
</dbReference>